<evidence type="ECO:0000256" key="12">
    <source>
        <dbReference type="ARBA" id="ARBA00031029"/>
    </source>
</evidence>
<evidence type="ECO:0000256" key="5">
    <source>
        <dbReference type="ARBA" id="ARBA00022448"/>
    </source>
</evidence>
<evidence type="ECO:0000313" key="15">
    <source>
        <dbReference type="EMBL" id="KAL0263871.1"/>
    </source>
</evidence>
<comment type="subcellular location">
    <subcellularLocation>
        <location evidence="1">Membrane</location>
        <topology evidence="1">Multi-pass membrane protein</topology>
    </subcellularLocation>
</comment>
<feature type="transmembrane region" description="Helical" evidence="14">
    <location>
        <begin position="74"/>
        <end position="95"/>
    </location>
</feature>
<evidence type="ECO:0000256" key="2">
    <source>
        <dbReference type="ARBA" id="ARBA00008472"/>
    </source>
</evidence>
<keyword evidence="7" id="KW-1278">Translocase</keyword>
<evidence type="ECO:0000256" key="6">
    <source>
        <dbReference type="ARBA" id="ARBA00022692"/>
    </source>
</evidence>
<dbReference type="FunFam" id="1.20.58.1610:FF:000004">
    <property type="entry name" value="NADH-quinone oxidoreductase subunit A"/>
    <property type="match status" value="1"/>
</dbReference>
<keyword evidence="6 14" id="KW-0812">Transmembrane</keyword>
<dbReference type="GO" id="GO:0016651">
    <property type="term" value="F:oxidoreductase activity, acting on NAD(P)H"/>
    <property type="evidence" value="ECO:0007669"/>
    <property type="project" value="InterPro"/>
</dbReference>
<dbReference type="Pfam" id="PF00507">
    <property type="entry name" value="Oxidored_q4"/>
    <property type="match status" value="1"/>
</dbReference>
<evidence type="ECO:0000256" key="9">
    <source>
        <dbReference type="ARBA" id="ARBA00023027"/>
    </source>
</evidence>
<reference evidence="15" key="1">
    <citation type="journal article" date="2024" name="Gigascience">
        <title>Chromosome-level genome of the poultry shaft louse Menopon gallinae provides insight into the host-switching and adaptive evolution of parasitic lice.</title>
        <authorList>
            <person name="Xu Y."/>
            <person name="Ma L."/>
            <person name="Liu S."/>
            <person name="Liang Y."/>
            <person name="Liu Q."/>
            <person name="He Z."/>
            <person name="Tian L."/>
            <person name="Duan Y."/>
            <person name="Cai W."/>
            <person name="Li H."/>
            <person name="Song F."/>
        </authorList>
    </citation>
    <scope>NUCLEOTIDE SEQUENCE</scope>
    <source>
        <strain evidence="15">Cailab_2023a</strain>
    </source>
</reference>
<feature type="transmembrane region" description="Helical" evidence="14">
    <location>
        <begin position="20"/>
        <end position="44"/>
    </location>
</feature>
<dbReference type="HAMAP" id="MF_01394">
    <property type="entry name" value="NDH1_NuoA"/>
    <property type="match status" value="1"/>
</dbReference>
<evidence type="ECO:0000256" key="11">
    <source>
        <dbReference type="ARBA" id="ARBA00023136"/>
    </source>
</evidence>
<evidence type="ECO:0000256" key="14">
    <source>
        <dbReference type="SAM" id="Phobius"/>
    </source>
</evidence>
<keyword evidence="8 14" id="KW-1133">Transmembrane helix</keyword>
<dbReference type="PANTHER" id="PTHR11058">
    <property type="entry name" value="NADH-UBIQUINONE OXIDOREDUCTASE CHAIN 3"/>
    <property type="match status" value="1"/>
</dbReference>
<comment type="similarity">
    <text evidence="2">Belongs to the complex I subunit 3 family.</text>
</comment>
<comment type="caution">
    <text evidence="15">The sequence shown here is derived from an EMBL/GenBank/DDBJ whole genome shotgun (WGS) entry which is preliminary data.</text>
</comment>
<evidence type="ECO:0000256" key="7">
    <source>
        <dbReference type="ARBA" id="ARBA00022967"/>
    </source>
</evidence>
<feature type="transmembrane region" description="Helical" evidence="14">
    <location>
        <begin position="101"/>
        <end position="122"/>
    </location>
</feature>
<dbReference type="Gene3D" id="1.20.58.1610">
    <property type="entry name" value="NADH:ubiquinone/plastoquinone oxidoreductase, chain 3"/>
    <property type="match status" value="1"/>
</dbReference>
<evidence type="ECO:0000256" key="10">
    <source>
        <dbReference type="ARBA" id="ARBA00023075"/>
    </source>
</evidence>
<keyword evidence="9" id="KW-0520">NAD</keyword>
<organism evidence="15">
    <name type="scientific">Menopon gallinae</name>
    <name type="common">poultry shaft louse</name>
    <dbReference type="NCBI Taxonomy" id="328185"/>
    <lineage>
        <taxon>Eukaryota</taxon>
        <taxon>Metazoa</taxon>
        <taxon>Ecdysozoa</taxon>
        <taxon>Arthropoda</taxon>
        <taxon>Hexapoda</taxon>
        <taxon>Insecta</taxon>
        <taxon>Pterygota</taxon>
        <taxon>Neoptera</taxon>
        <taxon>Paraneoptera</taxon>
        <taxon>Psocodea</taxon>
        <taxon>Troctomorpha</taxon>
        <taxon>Phthiraptera</taxon>
        <taxon>Amblycera</taxon>
        <taxon>Menoponidae</taxon>
        <taxon>Menopon</taxon>
    </lineage>
</organism>
<comment type="catalytic activity">
    <reaction evidence="13">
        <text>a ubiquinone + NADH + 5 H(+)(in) = a ubiquinol + NAD(+) + 4 H(+)(out)</text>
        <dbReference type="Rhea" id="RHEA:29091"/>
        <dbReference type="Rhea" id="RHEA-COMP:9565"/>
        <dbReference type="Rhea" id="RHEA-COMP:9566"/>
        <dbReference type="ChEBI" id="CHEBI:15378"/>
        <dbReference type="ChEBI" id="CHEBI:16389"/>
        <dbReference type="ChEBI" id="CHEBI:17976"/>
        <dbReference type="ChEBI" id="CHEBI:57540"/>
        <dbReference type="ChEBI" id="CHEBI:57945"/>
        <dbReference type="EC" id="7.1.1.2"/>
    </reaction>
</comment>
<dbReference type="PANTHER" id="PTHR11058:SF9">
    <property type="entry name" value="NADH-UBIQUINONE OXIDOREDUCTASE CHAIN 3"/>
    <property type="match status" value="1"/>
</dbReference>
<dbReference type="InterPro" id="IPR023043">
    <property type="entry name" value="NAD(P)H_OxRDtase_bac/plastid"/>
</dbReference>
<dbReference type="EC" id="7.1.1.2" evidence="3"/>
<gene>
    <name evidence="15" type="ORF">PYX00_011172</name>
</gene>
<proteinExistence type="inferred from homology"/>
<name>A0AAW2H6C7_9NEOP</name>
<sequence>MLNELALFNISNSCFFSNYLPILIFIVISFILVVGLLTASYTITPQLPYTNKVKQYECGFDSISDSRKLFNIKFYLVAIIFVIFDVEIAFLYPWALVVKEITLAGFWSAIIFIAVLVLGFVYELKKGVLEWY</sequence>
<keyword evidence="5" id="KW-0813">Transport</keyword>
<dbReference type="GO" id="GO:0030964">
    <property type="term" value="C:NADH dehydrogenase complex"/>
    <property type="evidence" value="ECO:0007669"/>
    <property type="project" value="TreeGrafter"/>
</dbReference>
<dbReference type="AlphaFoldDB" id="A0AAW2H6C7"/>
<keyword evidence="10" id="KW-0830">Ubiquinone</keyword>
<evidence type="ECO:0000256" key="1">
    <source>
        <dbReference type="ARBA" id="ARBA00004141"/>
    </source>
</evidence>
<evidence type="ECO:0000256" key="8">
    <source>
        <dbReference type="ARBA" id="ARBA00022989"/>
    </source>
</evidence>
<evidence type="ECO:0000256" key="3">
    <source>
        <dbReference type="ARBA" id="ARBA00012944"/>
    </source>
</evidence>
<dbReference type="InterPro" id="IPR038430">
    <property type="entry name" value="NDAH_ubi_oxred_su3_sf"/>
</dbReference>
<evidence type="ECO:0000256" key="13">
    <source>
        <dbReference type="ARBA" id="ARBA00049551"/>
    </source>
</evidence>
<dbReference type="InterPro" id="IPR000440">
    <property type="entry name" value="NADH_UbQ/plastoQ_OxRdtase_su3"/>
</dbReference>
<keyword evidence="11 14" id="KW-0472">Membrane</keyword>
<dbReference type="GO" id="GO:0008137">
    <property type="term" value="F:NADH dehydrogenase (ubiquinone) activity"/>
    <property type="evidence" value="ECO:0007669"/>
    <property type="project" value="UniProtKB-EC"/>
</dbReference>
<dbReference type="EMBL" id="JARGDH010000093">
    <property type="protein sequence ID" value="KAL0263871.1"/>
    <property type="molecule type" value="Genomic_DNA"/>
</dbReference>
<protein>
    <recommendedName>
        <fullName evidence="4">NADH-ubiquinone oxidoreductase chain 3</fullName>
        <ecNumber evidence="3">7.1.1.2</ecNumber>
    </recommendedName>
    <alternativeName>
        <fullName evidence="12">NADH dehydrogenase subunit 3</fullName>
    </alternativeName>
</protein>
<accession>A0AAW2H6C7</accession>
<evidence type="ECO:0000256" key="4">
    <source>
        <dbReference type="ARBA" id="ARBA00021007"/>
    </source>
</evidence>